<accession>A0A0B7NB36</accession>
<reference evidence="1 2" key="1">
    <citation type="submission" date="2014-09" db="EMBL/GenBank/DDBJ databases">
        <authorList>
            <person name="Ellenberger Sabrina"/>
        </authorList>
    </citation>
    <scope>NUCLEOTIDE SEQUENCE [LARGE SCALE GENOMIC DNA]</scope>
    <source>
        <strain evidence="1 2">CBS 412.66</strain>
    </source>
</reference>
<proteinExistence type="predicted"/>
<evidence type="ECO:0000313" key="1">
    <source>
        <dbReference type="EMBL" id="CEP15710.1"/>
    </source>
</evidence>
<protein>
    <submittedName>
        <fullName evidence="1">Uncharacterized protein</fullName>
    </submittedName>
</protein>
<keyword evidence="2" id="KW-1185">Reference proteome</keyword>
<dbReference type="EMBL" id="LN732614">
    <property type="protein sequence ID" value="CEP15710.1"/>
    <property type="molecule type" value="Genomic_DNA"/>
</dbReference>
<gene>
    <name evidence="1" type="primary">PARPA_09950.1 scaffold 39144</name>
</gene>
<sequence>MEFSKLQFEAGKYDYSTLKTIDIPGPNQSDGSVEKTLEDLHSFKKMIEESLPAEEEEQSSFAFDQYSEVLKPTVRFIKST</sequence>
<dbReference type="OrthoDB" id="2235058at2759"/>
<dbReference type="AlphaFoldDB" id="A0A0B7NB36"/>
<organism evidence="1 2">
    <name type="scientific">Parasitella parasitica</name>
    <dbReference type="NCBI Taxonomy" id="35722"/>
    <lineage>
        <taxon>Eukaryota</taxon>
        <taxon>Fungi</taxon>
        <taxon>Fungi incertae sedis</taxon>
        <taxon>Mucoromycota</taxon>
        <taxon>Mucoromycotina</taxon>
        <taxon>Mucoromycetes</taxon>
        <taxon>Mucorales</taxon>
        <taxon>Mucorineae</taxon>
        <taxon>Mucoraceae</taxon>
        <taxon>Parasitella</taxon>
    </lineage>
</organism>
<name>A0A0B7NB36_9FUNG</name>
<dbReference type="Proteomes" id="UP000054107">
    <property type="component" value="Unassembled WGS sequence"/>
</dbReference>
<evidence type="ECO:0000313" key="2">
    <source>
        <dbReference type="Proteomes" id="UP000054107"/>
    </source>
</evidence>